<dbReference type="EMBL" id="AZHD01000009">
    <property type="protein sequence ID" value="OAA60451.1"/>
    <property type="molecule type" value="Genomic_DNA"/>
</dbReference>
<evidence type="ECO:0000313" key="2">
    <source>
        <dbReference type="Proteomes" id="UP000076874"/>
    </source>
</evidence>
<name>A0A167TCD0_9HYPO</name>
<proteinExistence type="predicted"/>
<keyword evidence="2" id="KW-1185">Reference proteome</keyword>
<dbReference type="OrthoDB" id="5090566at2759"/>
<gene>
    <name evidence="1" type="ORF">SPI_05575</name>
</gene>
<reference evidence="1 2" key="1">
    <citation type="journal article" date="2016" name="Genome Biol. Evol.">
        <title>Divergent and convergent evolution of fungal pathogenicity.</title>
        <authorList>
            <person name="Shang Y."/>
            <person name="Xiao G."/>
            <person name="Zheng P."/>
            <person name="Cen K."/>
            <person name="Zhan S."/>
            <person name="Wang C."/>
        </authorList>
    </citation>
    <scope>NUCLEOTIDE SEQUENCE [LARGE SCALE GENOMIC DNA]</scope>
    <source>
        <strain evidence="1 2">RCEF 264</strain>
    </source>
</reference>
<dbReference type="Proteomes" id="UP000076874">
    <property type="component" value="Unassembled WGS sequence"/>
</dbReference>
<comment type="caution">
    <text evidence="1">The sequence shown here is derived from an EMBL/GenBank/DDBJ whole genome shotgun (WGS) entry which is preliminary data.</text>
</comment>
<organism evidence="1 2">
    <name type="scientific">Niveomyces insectorum RCEF 264</name>
    <dbReference type="NCBI Taxonomy" id="1081102"/>
    <lineage>
        <taxon>Eukaryota</taxon>
        <taxon>Fungi</taxon>
        <taxon>Dikarya</taxon>
        <taxon>Ascomycota</taxon>
        <taxon>Pezizomycotina</taxon>
        <taxon>Sordariomycetes</taxon>
        <taxon>Hypocreomycetidae</taxon>
        <taxon>Hypocreales</taxon>
        <taxon>Cordycipitaceae</taxon>
        <taxon>Niveomyces</taxon>
    </lineage>
</organism>
<dbReference type="AlphaFoldDB" id="A0A167TCD0"/>
<accession>A0A167TCD0</accession>
<sequence length="335" mass="37344">MGIVPEHGVLLKLYEDAAERGEHRSSAFWQVFLQKAFYEEEFIVVCEAPPAEASRRRIDIVVRRYDKDHHNLTSLVFNECKGRYGNRSDAETQAITAAHAAIAKARLAWMYVMTTVGTTFRVGMVWGRKFAIGPIPGVYTRTSYIDANSNEAGELWSAIAHIKNNPPPRIPTEVPSNAPSTMVGSVMHHDDTYTGVWQAEPPESASARRPLGPDAAALSASAYTGGYVTAEGNLYDAEDLQRAAEEAMVAGVTETAASEELEEQPPMSESEMMDALFAPRIRVRARLISQVFGKGLVVFRDENGREIKTKRDDWRKMAANGFEVFRYGNYFTKHF</sequence>
<evidence type="ECO:0000313" key="1">
    <source>
        <dbReference type="EMBL" id="OAA60451.1"/>
    </source>
</evidence>
<protein>
    <submittedName>
        <fullName evidence="1">Uncharacterized protein</fullName>
    </submittedName>
</protein>